<keyword evidence="2" id="KW-1185">Reference proteome</keyword>
<reference evidence="1 2" key="1">
    <citation type="submission" date="2021-05" db="EMBL/GenBank/DDBJ databases">
        <title>Kineosporia and Streptomyces sp. nov. two new marine actinobacteria isolated from Coral.</title>
        <authorList>
            <person name="Buangrab K."/>
            <person name="Sutthacheep M."/>
            <person name="Yeemin T."/>
            <person name="Harunari E."/>
            <person name="Igarashi Y."/>
            <person name="Kanchanasin P."/>
            <person name="Tanasupawat S."/>
            <person name="Phongsopitanun W."/>
        </authorList>
    </citation>
    <scope>NUCLEOTIDE SEQUENCE [LARGE SCALE GENOMIC DNA]</scope>
    <source>
        <strain evidence="1 2">J2-2</strain>
    </source>
</reference>
<organism evidence="1 2">
    <name type="scientific">Kineosporia corallincola</name>
    <dbReference type="NCBI Taxonomy" id="2835133"/>
    <lineage>
        <taxon>Bacteria</taxon>
        <taxon>Bacillati</taxon>
        <taxon>Actinomycetota</taxon>
        <taxon>Actinomycetes</taxon>
        <taxon>Kineosporiales</taxon>
        <taxon>Kineosporiaceae</taxon>
        <taxon>Kineosporia</taxon>
    </lineage>
</organism>
<evidence type="ECO:0000313" key="1">
    <source>
        <dbReference type="EMBL" id="MBT0770638.1"/>
    </source>
</evidence>
<name>A0ABS5TKP1_9ACTN</name>
<dbReference type="Gene3D" id="2.70.98.70">
    <property type="match status" value="1"/>
</dbReference>
<dbReference type="Gene3D" id="1.50.10.100">
    <property type="entry name" value="Chondroitin AC/alginate lyase"/>
    <property type="match status" value="1"/>
</dbReference>
<proteinExistence type="predicted"/>
<dbReference type="Proteomes" id="UP001197247">
    <property type="component" value="Unassembled WGS sequence"/>
</dbReference>
<dbReference type="EMBL" id="JAHBAY010000006">
    <property type="protein sequence ID" value="MBT0770638.1"/>
    <property type="molecule type" value="Genomic_DNA"/>
</dbReference>
<sequence>MHHDSASAGDRGRPHALPDRRALAAALPEPGTWQPFPRLDRNRAGLDTAVREAADRHLATPWPTTSPTTAPTTPHLLERLAAATLAAHLTGEQRFFDDVVHGVRAVCDRSSRCRPGPRRPCPDLLSTETAALLAWVDHLLGDRVRELRELIAGEVRQRVLEPYRSTGRAVHAGVVPAALQLAASREQLLDVLDRTVHHLGHLLGRPPGDGFPAAAVTETLEWIRLATGLDGFSRPELVEVAERPPATLMSPHQSVDIIEKSDLTPHLLYLLGTRLELPEVRRHALALREPHPLPAATSLGRTLLDLADPAWSRDIAQDQPGFPYPARTWLPGSEVLTVRRLPGGTEGVFLAVRGGHNGGQPSRGDVGTVVIGWDGEPLVIGAAHHNVPVVNGHHQAAGRRHRAVDVSCDIGRHGAGLTLDLAPAYPDEAGVRSLRRRVLLDRAPGWVVLRDRWDLTAPASLHWPFMLRHEPRPVAPGELELVHGVVLAFPEGLSVEVSEVRPAGHGAPLFRLDLGHPEPGTTGVVTFTVRLRF</sequence>
<gene>
    <name evidence="1" type="ORF">KIH74_16970</name>
</gene>
<evidence type="ECO:0000313" key="2">
    <source>
        <dbReference type="Proteomes" id="UP001197247"/>
    </source>
</evidence>
<accession>A0ABS5TKP1</accession>
<dbReference type="RefSeq" id="WP_214156923.1">
    <property type="nucleotide sequence ID" value="NZ_JAHBAY010000006.1"/>
</dbReference>
<comment type="caution">
    <text evidence="1">The sequence shown here is derived from an EMBL/GenBank/DDBJ whole genome shotgun (WGS) entry which is preliminary data.</text>
</comment>
<protein>
    <submittedName>
        <fullName evidence="1">Uncharacterized protein</fullName>
    </submittedName>
</protein>
<dbReference type="InterPro" id="IPR008929">
    <property type="entry name" value="Chondroitin_lyas"/>
</dbReference>